<dbReference type="Pfam" id="PF20046">
    <property type="entry name" value="DUF6448"/>
    <property type="match status" value="1"/>
</dbReference>
<feature type="chain" id="PRO_5038813549" description="LysM domain-containing protein" evidence="2">
    <location>
        <begin position="28"/>
        <end position="255"/>
    </location>
</feature>
<evidence type="ECO:0000256" key="1">
    <source>
        <dbReference type="SAM" id="Phobius"/>
    </source>
</evidence>
<sequence length="255" mass="27919">MKKIKMPKVFGAALISVAIAASIPTMAGAHCDTMEGPVIHDAQKALETNNIDYILKWVSEEDEKEVKDAFNLVMKVRSTGPESQDLADQYFFQNLVRIHRAGEGAPYTGVQPEGTPVDEAVIAADKSIEAGNLDAFEGLIEEERMPGLEERFARVLETKDFDVNDVEAGRDYVEAYVQFTHYAEGEEHSEGHGTESGAAHVEGETAGHDVAVEADHGDENYKSISSLPIIPWSLAGVFFITTLIFGGAHFRKVHK</sequence>
<organism evidence="3 4">
    <name type="scientific">Schinkia azotoformans MEV2011</name>
    <dbReference type="NCBI Taxonomy" id="1348973"/>
    <lineage>
        <taxon>Bacteria</taxon>
        <taxon>Bacillati</taxon>
        <taxon>Bacillota</taxon>
        <taxon>Bacilli</taxon>
        <taxon>Bacillales</taxon>
        <taxon>Bacillaceae</taxon>
        <taxon>Calidifontibacillus/Schinkia group</taxon>
        <taxon>Schinkia</taxon>
    </lineage>
</organism>
<feature type="transmembrane region" description="Helical" evidence="1">
    <location>
        <begin position="229"/>
        <end position="250"/>
    </location>
</feature>
<dbReference type="AlphaFoldDB" id="A0A072NKL9"/>
<proteinExistence type="predicted"/>
<keyword evidence="1" id="KW-0472">Membrane</keyword>
<keyword evidence="1" id="KW-1133">Transmembrane helix</keyword>
<evidence type="ECO:0008006" key="5">
    <source>
        <dbReference type="Google" id="ProtNLM"/>
    </source>
</evidence>
<dbReference type="InterPro" id="IPR045613">
    <property type="entry name" value="DUF6448"/>
</dbReference>
<evidence type="ECO:0000256" key="2">
    <source>
        <dbReference type="SAM" id="SignalP"/>
    </source>
</evidence>
<dbReference type="Proteomes" id="UP000027936">
    <property type="component" value="Unassembled WGS sequence"/>
</dbReference>
<dbReference type="EMBL" id="JJRY01000010">
    <property type="protein sequence ID" value="KEF38001.1"/>
    <property type="molecule type" value="Genomic_DNA"/>
</dbReference>
<gene>
    <name evidence="3" type="ORF">M670_02759</name>
</gene>
<dbReference type="RefSeq" id="WP_035196143.1">
    <property type="nucleotide sequence ID" value="NZ_JJRY01000010.1"/>
</dbReference>
<dbReference type="OrthoDB" id="2168082at2"/>
<evidence type="ECO:0000313" key="3">
    <source>
        <dbReference type="EMBL" id="KEF38001.1"/>
    </source>
</evidence>
<comment type="caution">
    <text evidence="3">The sequence shown here is derived from an EMBL/GenBank/DDBJ whole genome shotgun (WGS) entry which is preliminary data.</text>
</comment>
<reference evidence="3 4" key="1">
    <citation type="submission" date="2014-04" db="EMBL/GenBank/DDBJ databases">
        <title>Draft genome sequence of Bacillus azotoformans MEV2011, a (co-) denitrifying strain unable to grow in the presence of oxygen.</title>
        <authorList>
            <person name="Nielsen M."/>
            <person name="Schreiber L."/>
            <person name="Finster K."/>
            <person name="Schramm A."/>
        </authorList>
    </citation>
    <scope>NUCLEOTIDE SEQUENCE [LARGE SCALE GENOMIC DNA]</scope>
    <source>
        <strain evidence="3 4">MEV2011</strain>
    </source>
</reference>
<dbReference type="PATRIC" id="fig|1348973.3.peg.2666"/>
<name>A0A072NKL9_SCHAZ</name>
<feature type="signal peptide" evidence="2">
    <location>
        <begin position="1"/>
        <end position="27"/>
    </location>
</feature>
<evidence type="ECO:0000313" key="4">
    <source>
        <dbReference type="Proteomes" id="UP000027936"/>
    </source>
</evidence>
<keyword evidence="1" id="KW-0812">Transmembrane</keyword>
<accession>A0A072NKL9</accession>
<protein>
    <recommendedName>
        <fullName evidence="5">LysM domain-containing protein</fullName>
    </recommendedName>
</protein>
<keyword evidence="2" id="KW-0732">Signal</keyword>